<dbReference type="InterPro" id="IPR051490">
    <property type="entry name" value="THEM6_lcsJ_thioesterase"/>
</dbReference>
<comment type="similarity">
    <text evidence="1">Belongs to the THEM6 family.</text>
</comment>
<reference evidence="4" key="1">
    <citation type="submission" date="2025-08" db="UniProtKB">
        <authorList>
            <consortium name="RefSeq"/>
        </authorList>
    </citation>
    <scope>IDENTIFICATION</scope>
</reference>
<dbReference type="Gene3D" id="3.10.129.10">
    <property type="entry name" value="Hotdog Thioesterase"/>
    <property type="match status" value="1"/>
</dbReference>
<proteinExistence type="inferred from homology"/>
<dbReference type="InterPro" id="IPR029069">
    <property type="entry name" value="HotDog_dom_sf"/>
</dbReference>
<protein>
    <recommendedName>
        <fullName evidence="2">Protein THEM6</fullName>
    </recommendedName>
</protein>
<accession>A0A6P7SM96</accession>
<organism evidence="3 4">
    <name type="scientific">Octopus sinensis</name>
    <name type="common">East Asian common octopus</name>
    <dbReference type="NCBI Taxonomy" id="2607531"/>
    <lineage>
        <taxon>Eukaryota</taxon>
        <taxon>Metazoa</taxon>
        <taxon>Spiralia</taxon>
        <taxon>Lophotrochozoa</taxon>
        <taxon>Mollusca</taxon>
        <taxon>Cephalopoda</taxon>
        <taxon>Coleoidea</taxon>
        <taxon>Octopodiformes</taxon>
        <taxon>Octopoda</taxon>
        <taxon>Incirrata</taxon>
        <taxon>Octopodidae</taxon>
        <taxon>Octopus</taxon>
    </lineage>
</organism>
<dbReference type="PANTHER" id="PTHR12475">
    <property type="match status" value="1"/>
</dbReference>
<dbReference type="SUPFAM" id="SSF54637">
    <property type="entry name" value="Thioesterase/thiol ester dehydrase-isomerase"/>
    <property type="match status" value="1"/>
</dbReference>
<evidence type="ECO:0000256" key="1">
    <source>
        <dbReference type="ARBA" id="ARBA00038228"/>
    </source>
</evidence>
<evidence type="ECO:0000313" key="3">
    <source>
        <dbReference type="Proteomes" id="UP000515154"/>
    </source>
</evidence>
<dbReference type="CDD" id="cd00586">
    <property type="entry name" value="4HBT"/>
    <property type="match status" value="1"/>
</dbReference>
<evidence type="ECO:0000313" key="4">
    <source>
        <dbReference type="RefSeq" id="XP_029639061.1"/>
    </source>
</evidence>
<dbReference type="Proteomes" id="UP000515154">
    <property type="component" value="Linkage group LG7"/>
</dbReference>
<sequence length="207" mass="24434">MIYEMSFAKIGGIFKNYSCYIVLAAYVLFDVHYFIRTVLVVTGNVLLTKLIGRRDVMEEDGYKAICLTTDMDFQWHMNNARYLRECDWARFSFWIRNSGLKTRGRMLVKASTIRYRRSIQLFDIYTIKTKILSWDNKAIYLQHVFERQKDKFICAVVYINLALLGVTPQDLIYEIEGRNIDPPNVSPELQKWIESNQLSSEKLRKTN</sequence>
<dbReference type="KEGG" id="osn:115214139"/>
<evidence type="ECO:0000256" key="2">
    <source>
        <dbReference type="ARBA" id="ARBA00041112"/>
    </source>
</evidence>
<dbReference type="PANTHER" id="PTHR12475:SF4">
    <property type="entry name" value="PROTEIN THEM6"/>
    <property type="match status" value="1"/>
</dbReference>
<dbReference type="Pfam" id="PF13279">
    <property type="entry name" value="4HBT_2"/>
    <property type="match status" value="1"/>
</dbReference>
<dbReference type="AlphaFoldDB" id="A0A6P7SM96"/>
<name>A0A6P7SM96_9MOLL</name>
<dbReference type="RefSeq" id="XP_029639061.1">
    <property type="nucleotide sequence ID" value="XM_029783201.2"/>
</dbReference>
<gene>
    <name evidence="4" type="primary">LOC115214139</name>
</gene>
<keyword evidence="3" id="KW-1185">Reference proteome</keyword>